<evidence type="ECO:0000313" key="1">
    <source>
        <dbReference type="EMBL" id="EDM77057.1"/>
    </source>
</evidence>
<keyword evidence="2" id="KW-1185">Reference proteome</keyword>
<comment type="caution">
    <text evidence="1">The sequence shown here is derived from an EMBL/GenBank/DDBJ whole genome shotgun (WGS) entry which is preliminary data.</text>
</comment>
<protein>
    <recommendedName>
        <fullName evidence="3">Ribosome-binding factor A</fullName>
    </recommendedName>
</protein>
<dbReference type="EMBL" id="ABCS01000052">
    <property type="protein sequence ID" value="EDM77057.1"/>
    <property type="molecule type" value="Genomic_DNA"/>
</dbReference>
<dbReference type="eggNOG" id="COG0858">
    <property type="taxonomic scope" value="Bacteria"/>
</dbReference>
<organism evidence="1 2">
    <name type="scientific">Plesiocystis pacifica SIR-1</name>
    <dbReference type="NCBI Taxonomy" id="391625"/>
    <lineage>
        <taxon>Bacteria</taxon>
        <taxon>Pseudomonadati</taxon>
        <taxon>Myxococcota</taxon>
        <taxon>Polyangia</taxon>
        <taxon>Nannocystales</taxon>
        <taxon>Nannocystaceae</taxon>
        <taxon>Plesiocystis</taxon>
    </lineage>
</organism>
<dbReference type="InterPro" id="IPR023799">
    <property type="entry name" value="RbfA_dom_sf"/>
</dbReference>
<dbReference type="OrthoDB" id="5515588at2"/>
<name>A6GAJ5_9BACT</name>
<dbReference type="InterPro" id="IPR015946">
    <property type="entry name" value="KH_dom-like_a/b"/>
</dbReference>
<dbReference type="Gene3D" id="3.30.300.20">
    <property type="match status" value="1"/>
</dbReference>
<dbReference type="SUPFAM" id="SSF89919">
    <property type="entry name" value="Ribosome-binding factor A, RbfA"/>
    <property type="match status" value="1"/>
</dbReference>
<accession>A6GAJ5</accession>
<dbReference type="Proteomes" id="UP000005801">
    <property type="component" value="Unassembled WGS sequence"/>
</dbReference>
<reference evidence="1 2" key="1">
    <citation type="submission" date="2007-06" db="EMBL/GenBank/DDBJ databases">
        <authorList>
            <person name="Shimkets L."/>
            <person name="Ferriera S."/>
            <person name="Johnson J."/>
            <person name="Kravitz S."/>
            <person name="Beeson K."/>
            <person name="Sutton G."/>
            <person name="Rogers Y.-H."/>
            <person name="Friedman R."/>
            <person name="Frazier M."/>
            <person name="Venter J.C."/>
        </authorList>
    </citation>
    <scope>NUCLEOTIDE SEQUENCE [LARGE SCALE GENOMIC DNA]</scope>
    <source>
        <strain evidence="1 2">SIR-1</strain>
    </source>
</reference>
<dbReference type="STRING" id="391625.PPSIR1_19479"/>
<gene>
    <name evidence="1" type="ORF">PPSIR1_19479</name>
</gene>
<dbReference type="AlphaFoldDB" id="A6GAJ5"/>
<dbReference type="RefSeq" id="WP_006973737.1">
    <property type="nucleotide sequence ID" value="NZ_ABCS01000052.1"/>
</dbReference>
<evidence type="ECO:0000313" key="2">
    <source>
        <dbReference type="Proteomes" id="UP000005801"/>
    </source>
</evidence>
<evidence type="ECO:0008006" key="3">
    <source>
        <dbReference type="Google" id="ProtNLM"/>
    </source>
</evidence>
<proteinExistence type="predicted"/>
<sequence length="121" mass="13648">MAPPRRHLRRQADREFDRKLAQLCRQVEHHLSLVLAEFDDEVLSSLTLVGVHSSPDGSRLLLSVLPDSVEGQAPSEALILARLAEARGRLREEVAAAIHRRRTPSLDFRVAKDWELDESPP</sequence>